<evidence type="ECO:0000313" key="3">
    <source>
        <dbReference type="Proteomes" id="UP000070376"/>
    </source>
</evidence>
<comment type="caution">
    <text evidence="2">The sequence shown here is derived from an EMBL/GenBank/DDBJ whole genome shotgun (WGS) entry which is preliminary data.</text>
</comment>
<dbReference type="InterPro" id="IPR002053">
    <property type="entry name" value="Glyco_hydro_25"/>
</dbReference>
<comment type="similarity">
    <text evidence="1">Belongs to the glycosyl hydrolase 25 family.</text>
</comment>
<dbReference type="SUPFAM" id="SSF51445">
    <property type="entry name" value="(Trans)glycosidases"/>
    <property type="match status" value="1"/>
</dbReference>
<dbReference type="PANTHER" id="PTHR34135:SF2">
    <property type="entry name" value="LYSOZYME"/>
    <property type="match status" value="1"/>
</dbReference>
<dbReference type="RefSeq" id="WP_026684864.1">
    <property type="nucleotide sequence ID" value="NZ_CP051674.1"/>
</dbReference>
<dbReference type="Gene3D" id="3.20.20.80">
    <property type="entry name" value="Glycosidases"/>
    <property type="match status" value="1"/>
</dbReference>
<dbReference type="InterPro" id="IPR003646">
    <property type="entry name" value="SH3-like_bac-type"/>
</dbReference>
<dbReference type="InterPro" id="IPR017853">
    <property type="entry name" value="GH"/>
</dbReference>
<dbReference type="GO" id="GO:0009253">
    <property type="term" value="P:peptidoglycan catabolic process"/>
    <property type="evidence" value="ECO:0007669"/>
    <property type="project" value="InterPro"/>
</dbReference>
<proteinExistence type="inferred from homology"/>
<gene>
    <name evidence="2" type="ORF">HMPREF3213_01749</name>
</gene>
<dbReference type="Pfam" id="PF01183">
    <property type="entry name" value="Glyco_hydro_25"/>
    <property type="match status" value="1"/>
</dbReference>
<organism evidence="2 3">
    <name type="scientific">Heyndrickxia coagulans</name>
    <name type="common">Weizmannia coagulans</name>
    <dbReference type="NCBI Taxonomy" id="1398"/>
    <lineage>
        <taxon>Bacteria</taxon>
        <taxon>Bacillati</taxon>
        <taxon>Bacillota</taxon>
        <taxon>Bacilli</taxon>
        <taxon>Bacillales</taxon>
        <taxon>Bacillaceae</taxon>
        <taxon>Heyndrickxia</taxon>
    </lineage>
</organism>
<dbReference type="GeneID" id="29812796"/>
<dbReference type="GO" id="GO:0016998">
    <property type="term" value="P:cell wall macromolecule catabolic process"/>
    <property type="evidence" value="ECO:0007669"/>
    <property type="project" value="InterPro"/>
</dbReference>
<dbReference type="PROSITE" id="PS51904">
    <property type="entry name" value="GLYCOSYL_HYDROL_F25_2"/>
    <property type="match status" value="1"/>
</dbReference>
<dbReference type="AlphaFoldDB" id="A0A133KT90"/>
<dbReference type="PANTHER" id="PTHR34135">
    <property type="entry name" value="LYSOZYME"/>
    <property type="match status" value="1"/>
</dbReference>
<keyword evidence="2" id="KW-0378">Hydrolase</keyword>
<name>A0A133KT90_HEYCO</name>
<evidence type="ECO:0000256" key="1">
    <source>
        <dbReference type="ARBA" id="ARBA00010646"/>
    </source>
</evidence>
<dbReference type="Proteomes" id="UP000070376">
    <property type="component" value="Unassembled WGS sequence"/>
</dbReference>
<accession>A0A133KT90</accession>
<dbReference type="EMBL" id="LRPN01000056">
    <property type="protein sequence ID" value="KWZ82520.1"/>
    <property type="molecule type" value="Genomic_DNA"/>
</dbReference>
<dbReference type="GO" id="GO:0016052">
    <property type="term" value="P:carbohydrate catabolic process"/>
    <property type="evidence" value="ECO:0007669"/>
    <property type="project" value="TreeGrafter"/>
</dbReference>
<dbReference type="Gene3D" id="2.30.30.40">
    <property type="entry name" value="SH3 Domains"/>
    <property type="match status" value="1"/>
</dbReference>
<dbReference type="Pfam" id="PF08239">
    <property type="entry name" value="SH3_3"/>
    <property type="match status" value="1"/>
</dbReference>
<protein>
    <submittedName>
        <fullName evidence="2">Glycosyl hydrolase family 25</fullName>
    </submittedName>
</protein>
<dbReference type="GO" id="GO:0003796">
    <property type="term" value="F:lysozyme activity"/>
    <property type="evidence" value="ECO:0007669"/>
    <property type="project" value="InterPro"/>
</dbReference>
<sequence length="365" mass="40722">MVKFGFKCVISFVMAFAFVFPTFSNGLFIKAHASSITVKHATRSVNLVSKASSAGKKVGTLPGNAPVFVTGSSGSYYRVQFQNKTAYAYKKYVANGRPKAWYTGYAADTVYLHDIRTGKTLKNTLYLATPVTVYAKQGHWLTIGYADGYYGYAQTYDTHIVRYAKRGIDLSYLQPSGTNGIDFKKVKAAGFSYAIIKASEGTDLPKTGTEDYFVQDVKAAAKAGLKVHVYHMFDATSITAAKQEADHFAQRLSPVKQQIGYVFVDVEYENLSKNKDTLTRYVDAFITELKSKGFQHTGIYTYYDFYKNRLNASKLPKGNLLWIARYNATLGMQADVWQHRKTNCKINGVKGNFDFDLTYNKAIGG</sequence>
<reference evidence="3" key="1">
    <citation type="submission" date="2016-01" db="EMBL/GenBank/DDBJ databases">
        <authorList>
            <person name="Mitreva M."/>
            <person name="Pepin K.H."/>
            <person name="Mihindukulasuriya K.A."/>
            <person name="Fulton R."/>
            <person name="Fronick C."/>
            <person name="O'Laughlin M."/>
            <person name="Miner T."/>
            <person name="Herter B."/>
            <person name="Rosa B.A."/>
            <person name="Cordes M."/>
            <person name="Tomlinson C."/>
            <person name="Wollam A."/>
            <person name="Palsikar V.B."/>
            <person name="Mardis E.R."/>
            <person name="Wilson R.K."/>
        </authorList>
    </citation>
    <scope>NUCLEOTIDE SEQUENCE [LARGE SCALE GENOMIC DNA]</scope>
    <source>
        <strain evidence="3">GED7749B</strain>
    </source>
</reference>
<dbReference type="PATRIC" id="fig|1398.22.peg.1756"/>
<evidence type="ECO:0000313" key="2">
    <source>
        <dbReference type="EMBL" id="KWZ82520.1"/>
    </source>
</evidence>